<evidence type="ECO:0000256" key="1">
    <source>
        <dbReference type="SAM" id="Coils"/>
    </source>
</evidence>
<evidence type="ECO:0000313" key="4">
    <source>
        <dbReference type="Proteomes" id="UP000504635"/>
    </source>
</evidence>
<dbReference type="RefSeq" id="XP_030746207.1">
    <property type="nucleotide sequence ID" value="XM_030890347.1"/>
</dbReference>
<dbReference type="SMART" id="SM00233">
    <property type="entry name" value="PH"/>
    <property type="match status" value="1"/>
</dbReference>
<dbReference type="InParanoid" id="A0A6J2X4W8"/>
<keyword evidence="1" id="KW-0175">Coiled coil</keyword>
<feature type="domain" description="PH" evidence="3">
    <location>
        <begin position="133"/>
        <end position="251"/>
    </location>
</feature>
<proteinExistence type="predicted"/>
<dbReference type="SUPFAM" id="SSF50729">
    <property type="entry name" value="PH domain-like"/>
    <property type="match status" value="1"/>
</dbReference>
<dbReference type="Proteomes" id="UP000504635">
    <property type="component" value="Unplaced"/>
</dbReference>
<protein>
    <submittedName>
        <fullName evidence="5">Uncharacterized protein LOC115875022 isoform X1</fullName>
    </submittedName>
</protein>
<dbReference type="KEGG" id="soy:115875022"/>
<feature type="coiled-coil region" evidence="1">
    <location>
        <begin position="181"/>
        <end position="208"/>
    </location>
</feature>
<dbReference type="GeneID" id="115875022"/>
<reference evidence="5" key="1">
    <citation type="submission" date="2025-08" db="UniProtKB">
        <authorList>
            <consortium name="RefSeq"/>
        </authorList>
    </citation>
    <scope>IDENTIFICATION</scope>
    <source>
        <tissue evidence="5">Gonads</tissue>
    </source>
</reference>
<feature type="compositionally biased region" description="Polar residues" evidence="2">
    <location>
        <begin position="318"/>
        <end position="342"/>
    </location>
</feature>
<name>A0A6J2X4W8_SITOR</name>
<dbReference type="InterPro" id="IPR001849">
    <property type="entry name" value="PH_domain"/>
</dbReference>
<dbReference type="OrthoDB" id="243840at2759"/>
<evidence type="ECO:0000313" key="5">
    <source>
        <dbReference type="RefSeq" id="XP_030746207.1"/>
    </source>
</evidence>
<keyword evidence="4" id="KW-1185">Reference proteome</keyword>
<evidence type="ECO:0000259" key="3">
    <source>
        <dbReference type="SMART" id="SM00233"/>
    </source>
</evidence>
<dbReference type="InterPro" id="IPR011993">
    <property type="entry name" value="PH-like_dom_sf"/>
</dbReference>
<feature type="compositionally biased region" description="Basic and acidic residues" evidence="2">
    <location>
        <begin position="292"/>
        <end position="302"/>
    </location>
</feature>
<sequence length="526" mass="59606">MEDINEQIYADIKSLLEDICVFLQNKCGNFSSADKAIAGSIIEKCTKQLSKLTENRPDYVVMSSGTSVDYPSNPPLLPKTAKIPKKINTELHKEGTVSTNEELNDYTNTNNVPHLLEERCSFSDLPAKDASQEIKCGTLIFQRRIFSFLPRSTEVFGSIHNSWLLIYWSSKDSKPFCTLNLKKYEAHQDEYENNSHEAELEERNLKTNKSKRNYFKVVDSSLPEKHYQFVAKSHKDMLQWVYTINSVNGKKTIKDREDCNSNNEDDTENIYAEVIMYVQSESKTPVLLPKSKASEDTDRPPLPDKPANLKPKTDLKHSNISCSSSDTSETNGLTEENLSSSKRLSDTSDNKDYIELDVVKSTIFIEKEALSHVKVEDECDRENIEFRKSSTEVKLDVEHDDSQYEEFFVASVTPPKKSLKGNVMKIVRSISNKTVPSNNFETFSRNSKIETFQASPSKETVIDISSLTTKPTALIIDSVGNNHKNKVKKEAELPMVLRSALLGDEINSTKKKSPTVHIKPCSKKHF</sequence>
<dbReference type="AlphaFoldDB" id="A0A6J2X4W8"/>
<feature type="region of interest" description="Disordered" evidence="2">
    <location>
        <begin position="285"/>
        <end position="347"/>
    </location>
</feature>
<accession>A0A6J2X4W8</accession>
<dbReference type="Gene3D" id="2.30.29.30">
    <property type="entry name" value="Pleckstrin-homology domain (PH domain)/Phosphotyrosine-binding domain (PTB)"/>
    <property type="match status" value="1"/>
</dbReference>
<gene>
    <name evidence="5" type="primary">LOC115875022</name>
</gene>
<evidence type="ECO:0000256" key="2">
    <source>
        <dbReference type="SAM" id="MobiDB-lite"/>
    </source>
</evidence>
<organism evidence="4 5">
    <name type="scientific">Sitophilus oryzae</name>
    <name type="common">Rice weevil</name>
    <name type="synonym">Curculio oryzae</name>
    <dbReference type="NCBI Taxonomy" id="7048"/>
    <lineage>
        <taxon>Eukaryota</taxon>
        <taxon>Metazoa</taxon>
        <taxon>Ecdysozoa</taxon>
        <taxon>Arthropoda</taxon>
        <taxon>Hexapoda</taxon>
        <taxon>Insecta</taxon>
        <taxon>Pterygota</taxon>
        <taxon>Neoptera</taxon>
        <taxon>Endopterygota</taxon>
        <taxon>Coleoptera</taxon>
        <taxon>Polyphaga</taxon>
        <taxon>Cucujiformia</taxon>
        <taxon>Curculionidae</taxon>
        <taxon>Dryophthorinae</taxon>
        <taxon>Sitophilus</taxon>
    </lineage>
</organism>